<organism evidence="1 2">
    <name type="scientific">Pluteus cervinus</name>
    <dbReference type="NCBI Taxonomy" id="181527"/>
    <lineage>
        <taxon>Eukaryota</taxon>
        <taxon>Fungi</taxon>
        <taxon>Dikarya</taxon>
        <taxon>Basidiomycota</taxon>
        <taxon>Agaricomycotina</taxon>
        <taxon>Agaricomycetes</taxon>
        <taxon>Agaricomycetidae</taxon>
        <taxon>Agaricales</taxon>
        <taxon>Pluteineae</taxon>
        <taxon>Pluteaceae</taxon>
        <taxon>Pluteus</taxon>
    </lineage>
</organism>
<keyword evidence="2" id="KW-1185">Reference proteome</keyword>
<evidence type="ECO:0000313" key="1">
    <source>
        <dbReference type="EMBL" id="TFK68676.1"/>
    </source>
</evidence>
<evidence type="ECO:0000313" key="2">
    <source>
        <dbReference type="Proteomes" id="UP000308600"/>
    </source>
</evidence>
<reference evidence="1 2" key="1">
    <citation type="journal article" date="2019" name="Nat. Ecol. Evol.">
        <title>Megaphylogeny resolves global patterns of mushroom evolution.</title>
        <authorList>
            <person name="Varga T."/>
            <person name="Krizsan K."/>
            <person name="Foldi C."/>
            <person name="Dima B."/>
            <person name="Sanchez-Garcia M."/>
            <person name="Sanchez-Ramirez S."/>
            <person name="Szollosi G.J."/>
            <person name="Szarkandi J.G."/>
            <person name="Papp V."/>
            <person name="Albert L."/>
            <person name="Andreopoulos W."/>
            <person name="Angelini C."/>
            <person name="Antonin V."/>
            <person name="Barry K.W."/>
            <person name="Bougher N.L."/>
            <person name="Buchanan P."/>
            <person name="Buyck B."/>
            <person name="Bense V."/>
            <person name="Catcheside P."/>
            <person name="Chovatia M."/>
            <person name="Cooper J."/>
            <person name="Damon W."/>
            <person name="Desjardin D."/>
            <person name="Finy P."/>
            <person name="Geml J."/>
            <person name="Haridas S."/>
            <person name="Hughes K."/>
            <person name="Justo A."/>
            <person name="Karasinski D."/>
            <person name="Kautmanova I."/>
            <person name="Kiss B."/>
            <person name="Kocsube S."/>
            <person name="Kotiranta H."/>
            <person name="LaButti K.M."/>
            <person name="Lechner B.E."/>
            <person name="Liimatainen K."/>
            <person name="Lipzen A."/>
            <person name="Lukacs Z."/>
            <person name="Mihaltcheva S."/>
            <person name="Morgado L.N."/>
            <person name="Niskanen T."/>
            <person name="Noordeloos M.E."/>
            <person name="Ohm R.A."/>
            <person name="Ortiz-Santana B."/>
            <person name="Ovrebo C."/>
            <person name="Racz N."/>
            <person name="Riley R."/>
            <person name="Savchenko A."/>
            <person name="Shiryaev A."/>
            <person name="Soop K."/>
            <person name="Spirin V."/>
            <person name="Szebenyi C."/>
            <person name="Tomsovsky M."/>
            <person name="Tulloss R.E."/>
            <person name="Uehling J."/>
            <person name="Grigoriev I.V."/>
            <person name="Vagvolgyi C."/>
            <person name="Papp T."/>
            <person name="Martin F.M."/>
            <person name="Miettinen O."/>
            <person name="Hibbett D.S."/>
            <person name="Nagy L.G."/>
        </authorList>
    </citation>
    <scope>NUCLEOTIDE SEQUENCE [LARGE SCALE GENOMIC DNA]</scope>
    <source>
        <strain evidence="1 2">NL-1719</strain>
    </source>
</reference>
<name>A0ACD3ASI6_9AGAR</name>
<dbReference type="EMBL" id="ML208346">
    <property type="protein sequence ID" value="TFK68676.1"/>
    <property type="molecule type" value="Genomic_DNA"/>
</dbReference>
<gene>
    <name evidence="1" type="ORF">BDN72DRAFT_841468</name>
</gene>
<dbReference type="Proteomes" id="UP000308600">
    <property type="component" value="Unassembled WGS sequence"/>
</dbReference>
<proteinExistence type="predicted"/>
<sequence>MEDALSKIRPHTSSTLDHQKAPALLLLAVEATFREQNTEPSPTAYFAALLTTLDATIQKKNIDLGEGAVLSAVLYLLALVAPYVPAPVLRTHAQAIIALTSPLFPSLSTHAPALRSQITLYHSVLRSLDRSQLDAQGVPQSFATILHLCIDPRPKVRRKAAELVNDVLAIPPAPLRCHPYAERVGDWVTAILTGLNESPFSRPKAGQTSGDVGADTAIRLLSFFRSIFMHLHPSALAPVIALLLPLPRLGNAYLTQSSYNLMSDVFRTQAEDTRQDAGDHIKGVMQVVIDSAPPISDHVLSPAWVEVLGNALSNYCKVDPEGSSRMLYKVWTSVWPFLVSTDGQTRKATTKSLQTICSCMTVATIRPALVNQHGHSSLREIISQLTKAFDSFVFSQCIPNLFAIASSLIQALRLKIDMYNQTSAELLLTSLIERIGDLRIQKGFEYKEAADSALSVAIHVIGPQAIFQILPLNLEVADRQAGREPRAFLLPLLAQSHPSPLEHFTSYFVPLSERLFDVQQKAEVAGRQSEAKVWSVLVVQIWNGFSGYFLGTTDLKRCLTPAFSQLLSQLLYTQPDLRLSVLKGLKAMVDINFTASRGQEQEDAFITAGEAAANVAFLRTQAESWLAVLFNVFGTVGRDNRTVVGNVITVWVNMAGEEGVAKAFAKVLALLKTQLGTQQNTGSHRGSEDDTPSATATTLDILHLLLPQLSVANATELFQVCLLNEVLGSSDGGMQKRGYKILTRLLQQSKLTIDPLAVFKDLDTMADRLLPAAKKDRFSLLSSLVPLTPASSLHIIPSLIPEGVLGTKEPSEKARHAAFDLILTMGHKMNEGGVVKRKMVDGMDEDGAQDDAVASIEEYMTMVAGGLAGASPHMISASITAISRLVFEFKDIISPETHSEIVTTSLVFLTSANREIVKSTIGFVKLAIHTLPLEILQPHLKDLVVTLLKWSHDHKNHFKLKVRHIFERMLRRFGWATVYACAEGEEASKVLMSIKKRKDRAKRKKLETVNEETVVTPRHTAGDAFEDVLYGSESEEGDSDEDMAEQHHSEKQSGKKRGVLGPRIRGDDDDPMDLLQGTASRITSGKAHKRKPRKDHFKTDEETGRMIVDDASSAEEGDDQVGGDAYYENLTSTDGFTRGVNGRIKFNKNTKKRRRELEDEDEEMVPVDVPSKLSPKQRKTGQQLGHEFKAKKAKGDMKKGGVDPYAYLSLSQAAKGGKNRLGIASKK</sequence>
<accession>A0ACD3ASI6</accession>
<protein>
    <submittedName>
        <fullName evidence="1">NUC173-domain-containing protein</fullName>
    </submittedName>
</protein>